<evidence type="ECO:0000313" key="2">
    <source>
        <dbReference type="EMBL" id="MCI79282.1"/>
    </source>
</evidence>
<sequence>SEEMLHLDSDIEGEEFTSGDDVVGTDRDELGKEKKLCESVNTLLPLWSSSSLLGFLSESRNFPQFR</sequence>
<proteinExistence type="predicted"/>
<dbReference type="Proteomes" id="UP000265520">
    <property type="component" value="Unassembled WGS sequence"/>
</dbReference>
<feature type="region of interest" description="Disordered" evidence="1">
    <location>
        <begin position="1"/>
        <end position="25"/>
    </location>
</feature>
<evidence type="ECO:0000313" key="3">
    <source>
        <dbReference type="Proteomes" id="UP000265520"/>
    </source>
</evidence>
<dbReference type="EMBL" id="LXQA010970407">
    <property type="protein sequence ID" value="MCI79282.1"/>
    <property type="molecule type" value="Genomic_DNA"/>
</dbReference>
<comment type="caution">
    <text evidence="2">The sequence shown here is derived from an EMBL/GenBank/DDBJ whole genome shotgun (WGS) entry which is preliminary data.</text>
</comment>
<evidence type="ECO:0000256" key="1">
    <source>
        <dbReference type="SAM" id="MobiDB-lite"/>
    </source>
</evidence>
<reference evidence="2 3" key="1">
    <citation type="journal article" date="2018" name="Front. Plant Sci.">
        <title>Red Clover (Trifolium pratense) and Zigzag Clover (T. medium) - A Picture of Genomic Similarities and Differences.</title>
        <authorList>
            <person name="Dluhosova J."/>
            <person name="Istvanek J."/>
            <person name="Nedelnik J."/>
            <person name="Repkova J."/>
        </authorList>
    </citation>
    <scope>NUCLEOTIDE SEQUENCE [LARGE SCALE GENOMIC DNA]</scope>
    <source>
        <strain evidence="3">cv. 10/8</strain>
        <tissue evidence="2">Leaf</tissue>
    </source>
</reference>
<dbReference type="AlphaFoldDB" id="A0A392UVY5"/>
<feature type="non-terminal residue" evidence="2">
    <location>
        <position position="1"/>
    </location>
</feature>
<name>A0A392UVY5_9FABA</name>
<organism evidence="2 3">
    <name type="scientific">Trifolium medium</name>
    <dbReference type="NCBI Taxonomy" id="97028"/>
    <lineage>
        <taxon>Eukaryota</taxon>
        <taxon>Viridiplantae</taxon>
        <taxon>Streptophyta</taxon>
        <taxon>Embryophyta</taxon>
        <taxon>Tracheophyta</taxon>
        <taxon>Spermatophyta</taxon>
        <taxon>Magnoliopsida</taxon>
        <taxon>eudicotyledons</taxon>
        <taxon>Gunneridae</taxon>
        <taxon>Pentapetalae</taxon>
        <taxon>rosids</taxon>
        <taxon>fabids</taxon>
        <taxon>Fabales</taxon>
        <taxon>Fabaceae</taxon>
        <taxon>Papilionoideae</taxon>
        <taxon>50 kb inversion clade</taxon>
        <taxon>NPAAA clade</taxon>
        <taxon>Hologalegina</taxon>
        <taxon>IRL clade</taxon>
        <taxon>Trifolieae</taxon>
        <taxon>Trifolium</taxon>
    </lineage>
</organism>
<accession>A0A392UVY5</accession>
<protein>
    <submittedName>
        <fullName evidence="2">Uncharacterized protein</fullName>
    </submittedName>
</protein>
<keyword evidence="3" id="KW-1185">Reference proteome</keyword>